<reference evidence="2" key="2">
    <citation type="journal article" date="2015" name="Data Brief">
        <title>Shoot transcriptome of the giant reed, Arundo donax.</title>
        <authorList>
            <person name="Barrero R.A."/>
            <person name="Guerrero F.D."/>
            <person name="Moolhuijzen P."/>
            <person name="Goolsby J.A."/>
            <person name="Tidwell J."/>
            <person name="Bellgard S.E."/>
            <person name="Bellgard M.I."/>
        </authorList>
    </citation>
    <scope>NUCLEOTIDE SEQUENCE</scope>
    <source>
        <tissue evidence="2">Shoot tissue taken approximately 20 cm above the soil surface</tissue>
    </source>
</reference>
<name>A0A0A9G7W9_ARUDO</name>
<reference evidence="2" key="1">
    <citation type="submission" date="2014-09" db="EMBL/GenBank/DDBJ databases">
        <authorList>
            <person name="Magalhaes I.L.F."/>
            <person name="Oliveira U."/>
            <person name="Santos F.R."/>
            <person name="Vidigal T.H.D.A."/>
            <person name="Brescovit A.D."/>
            <person name="Santos A.J."/>
        </authorList>
    </citation>
    <scope>NUCLEOTIDE SEQUENCE</scope>
    <source>
        <tissue evidence="2">Shoot tissue taken approximately 20 cm above the soil surface</tissue>
    </source>
</reference>
<proteinExistence type="predicted"/>
<evidence type="ECO:0000256" key="1">
    <source>
        <dbReference type="SAM" id="MobiDB-lite"/>
    </source>
</evidence>
<dbReference type="AlphaFoldDB" id="A0A0A9G7W9"/>
<sequence>MRCRRTASPAQPPSGKNAGRDPTAGGAARSGAPPATAPRGPARCGSPSCLPAVP</sequence>
<accession>A0A0A9G7W9</accession>
<organism evidence="2">
    <name type="scientific">Arundo donax</name>
    <name type="common">Giant reed</name>
    <name type="synonym">Donax arundinaceus</name>
    <dbReference type="NCBI Taxonomy" id="35708"/>
    <lineage>
        <taxon>Eukaryota</taxon>
        <taxon>Viridiplantae</taxon>
        <taxon>Streptophyta</taxon>
        <taxon>Embryophyta</taxon>
        <taxon>Tracheophyta</taxon>
        <taxon>Spermatophyta</taxon>
        <taxon>Magnoliopsida</taxon>
        <taxon>Liliopsida</taxon>
        <taxon>Poales</taxon>
        <taxon>Poaceae</taxon>
        <taxon>PACMAD clade</taxon>
        <taxon>Arundinoideae</taxon>
        <taxon>Arundineae</taxon>
        <taxon>Arundo</taxon>
    </lineage>
</organism>
<evidence type="ECO:0000313" key="2">
    <source>
        <dbReference type="EMBL" id="JAE21155.1"/>
    </source>
</evidence>
<feature type="region of interest" description="Disordered" evidence="1">
    <location>
        <begin position="1"/>
        <end position="54"/>
    </location>
</feature>
<dbReference type="EMBL" id="GBRH01176741">
    <property type="protein sequence ID" value="JAE21155.1"/>
    <property type="molecule type" value="Transcribed_RNA"/>
</dbReference>
<feature type="compositionally biased region" description="Low complexity" evidence="1">
    <location>
        <begin position="22"/>
        <end position="45"/>
    </location>
</feature>
<protein>
    <submittedName>
        <fullName evidence="2">Uncharacterized protein</fullName>
    </submittedName>
</protein>